<dbReference type="EMBL" id="KV784374">
    <property type="protein sequence ID" value="OEU09915.1"/>
    <property type="molecule type" value="Genomic_DNA"/>
</dbReference>
<dbReference type="InParanoid" id="A0A1E7EVT9"/>
<evidence type="ECO:0000313" key="2">
    <source>
        <dbReference type="Proteomes" id="UP000095751"/>
    </source>
</evidence>
<accession>A0A1E7EVT9</accession>
<dbReference type="Proteomes" id="UP000095751">
    <property type="component" value="Unassembled WGS sequence"/>
</dbReference>
<name>A0A1E7EVT9_9STRA</name>
<dbReference type="KEGG" id="fcy:FRACYDRAFT_248165"/>
<keyword evidence="2" id="KW-1185">Reference proteome</keyword>
<organism evidence="1 2">
    <name type="scientific">Fragilariopsis cylindrus CCMP1102</name>
    <dbReference type="NCBI Taxonomy" id="635003"/>
    <lineage>
        <taxon>Eukaryota</taxon>
        <taxon>Sar</taxon>
        <taxon>Stramenopiles</taxon>
        <taxon>Ochrophyta</taxon>
        <taxon>Bacillariophyta</taxon>
        <taxon>Bacillariophyceae</taxon>
        <taxon>Bacillariophycidae</taxon>
        <taxon>Bacillariales</taxon>
        <taxon>Bacillariaceae</taxon>
        <taxon>Fragilariopsis</taxon>
    </lineage>
</organism>
<gene>
    <name evidence="1" type="ORF">FRACYDRAFT_248165</name>
</gene>
<proteinExistence type="predicted"/>
<evidence type="ECO:0000313" key="1">
    <source>
        <dbReference type="EMBL" id="OEU09915.1"/>
    </source>
</evidence>
<sequence length="184" mass="21249">MMDECDSFIKKRQDCYSKNYNGIGIIVDDDNNSQIIMEERSMNNKLKKCWIPTLKVKRCQAFQLCKREAFEYYKSPSDLIVGNNGTTNSPKDKGICSAYDEAYCFGNPQIMKIDLDVSTVSSNNPKKTLILERQKQRQDIFDHHEKAKRKVLNSKKKQGQCNDIRKKLNNCLRSTSTSTTSQQQ</sequence>
<reference evidence="1 2" key="1">
    <citation type="submission" date="2016-09" db="EMBL/GenBank/DDBJ databases">
        <title>Extensive genetic diversity and differential bi-allelic expression allows diatom success in the polar Southern Ocean.</title>
        <authorList>
            <consortium name="DOE Joint Genome Institute"/>
            <person name="Mock T."/>
            <person name="Otillar R.P."/>
            <person name="Strauss J."/>
            <person name="Dupont C."/>
            <person name="Frickenhaus S."/>
            <person name="Maumus F."/>
            <person name="Mcmullan M."/>
            <person name="Sanges R."/>
            <person name="Schmutz J."/>
            <person name="Toseland A."/>
            <person name="Valas R."/>
            <person name="Veluchamy A."/>
            <person name="Ward B.J."/>
            <person name="Allen A."/>
            <person name="Barry K."/>
            <person name="Falciatore A."/>
            <person name="Ferrante M."/>
            <person name="Fortunato A.E."/>
            <person name="Gloeckner G."/>
            <person name="Gruber A."/>
            <person name="Hipkin R."/>
            <person name="Janech M."/>
            <person name="Kroth P."/>
            <person name="Leese F."/>
            <person name="Lindquist E."/>
            <person name="Lyon B.R."/>
            <person name="Martin J."/>
            <person name="Mayer C."/>
            <person name="Parker M."/>
            <person name="Quesneville H."/>
            <person name="Raymond J."/>
            <person name="Uhlig C."/>
            <person name="Valentin K.U."/>
            <person name="Worden A.Z."/>
            <person name="Armbrust E.V."/>
            <person name="Bowler C."/>
            <person name="Green B."/>
            <person name="Moulton V."/>
            <person name="Van Oosterhout C."/>
            <person name="Grigoriev I."/>
        </authorList>
    </citation>
    <scope>NUCLEOTIDE SEQUENCE [LARGE SCALE GENOMIC DNA]</scope>
    <source>
        <strain evidence="1 2">CCMP1102</strain>
    </source>
</reference>
<dbReference type="OrthoDB" id="10489380at2759"/>
<protein>
    <submittedName>
        <fullName evidence="1">Uncharacterized protein</fullName>
    </submittedName>
</protein>
<dbReference type="AlphaFoldDB" id="A0A1E7EVT9"/>